<dbReference type="Pfam" id="PF13399">
    <property type="entry name" value="LytR_C"/>
    <property type="match status" value="1"/>
</dbReference>
<dbReference type="AlphaFoldDB" id="A0A2V4NZF2"/>
<evidence type="ECO:0000259" key="3">
    <source>
        <dbReference type="Pfam" id="PF03816"/>
    </source>
</evidence>
<proteinExistence type="inferred from homology"/>
<dbReference type="OrthoDB" id="9782542at2"/>
<dbReference type="RefSeq" id="WP_110671232.1">
    <property type="nucleotide sequence ID" value="NZ_PYBW01000070.1"/>
</dbReference>
<accession>A0A2V4NZF2</accession>
<comment type="similarity">
    <text evidence="1">Belongs to the LytR/CpsA/Psr (LCP) family.</text>
</comment>
<feature type="region of interest" description="Disordered" evidence="2">
    <location>
        <begin position="339"/>
        <end position="381"/>
    </location>
</feature>
<sequence>IAAGGTGLTLVLVAGCGYAYLQYINSNFKTGDLNNGGSALVPPPTPNSAGQRPINILLLGSDSRDKPEDCRLGGACDSGDPHADVEQLLHISADRTNASVLSIPRDTQAQIPDCTNSTTKKVYKARKDIITDSLNVGDPGCVVNTWELLTKIHIDHYMMIDFAGVVSMADAVGGVDVCTKQNVMDYQVEYDAGVRHEIGSHLVLPAGTHSIKGEQALEWLRTRHAWEDGSDIGRTHAQHLYLNSMIRQLKSANTLANPLKLNDLAVAASKALQVDTGIGTVQALSSLALEVNKVPTNRITTVTMPFSYQPDPRNSGAQLVEPTPDSYKLFQMIAADVPLDRNGTAPGTPADPASPSASASTASSAPAAPSSAPAAADRSTVRVDVQNASGAAGRSTALAEALVQQGWTRAQRDTSAVPKSPTKLLYPTGKQAEAKELAGALGLPDAALSASDTATTHLTLVVGTDWTSGTGFPVAGAGSTGKPQAPVPTALPTSAVAQNAQDDANQCMEVNPAHGSSGKPIYIWSGTTPPAVPQP</sequence>
<protein>
    <submittedName>
        <fullName evidence="5">Transcriptional regulator</fullName>
    </submittedName>
</protein>
<dbReference type="Pfam" id="PF03816">
    <property type="entry name" value="LytR_cpsA_psr"/>
    <property type="match status" value="1"/>
</dbReference>
<dbReference type="InterPro" id="IPR004474">
    <property type="entry name" value="LytR_CpsA_psr"/>
</dbReference>
<dbReference type="PANTHER" id="PTHR33392">
    <property type="entry name" value="POLYISOPRENYL-TEICHOIC ACID--PEPTIDOGLYCAN TEICHOIC ACID TRANSFERASE TAGU"/>
    <property type="match status" value="1"/>
</dbReference>
<dbReference type="InterPro" id="IPR027381">
    <property type="entry name" value="LytR/CpsA/Psr_C"/>
</dbReference>
<feature type="region of interest" description="Disordered" evidence="2">
    <location>
        <begin position="510"/>
        <end position="535"/>
    </location>
</feature>
<dbReference type="Proteomes" id="UP000248039">
    <property type="component" value="Unassembled WGS sequence"/>
</dbReference>
<name>A0A2V4NZF2_9ACTN</name>
<evidence type="ECO:0000256" key="1">
    <source>
        <dbReference type="ARBA" id="ARBA00006068"/>
    </source>
</evidence>
<dbReference type="InterPro" id="IPR050922">
    <property type="entry name" value="LytR/CpsA/Psr_CW_biosynth"/>
</dbReference>
<feature type="domain" description="Cell envelope-related transcriptional attenuator" evidence="3">
    <location>
        <begin position="83"/>
        <end position="250"/>
    </location>
</feature>
<dbReference type="PANTHER" id="PTHR33392:SF6">
    <property type="entry name" value="POLYISOPRENYL-TEICHOIC ACID--PEPTIDOGLYCAN TEICHOIC ACID TRANSFERASE TAGU"/>
    <property type="match status" value="1"/>
</dbReference>
<evidence type="ECO:0000259" key="4">
    <source>
        <dbReference type="Pfam" id="PF13399"/>
    </source>
</evidence>
<evidence type="ECO:0000313" key="6">
    <source>
        <dbReference type="Proteomes" id="UP000248039"/>
    </source>
</evidence>
<evidence type="ECO:0000256" key="2">
    <source>
        <dbReference type="SAM" id="MobiDB-lite"/>
    </source>
</evidence>
<organism evidence="5 6">
    <name type="scientific">Streptomyces tateyamensis</name>
    <dbReference type="NCBI Taxonomy" id="565073"/>
    <lineage>
        <taxon>Bacteria</taxon>
        <taxon>Bacillati</taxon>
        <taxon>Actinomycetota</taxon>
        <taxon>Actinomycetes</taxon>
        <taxon>Kitasatosporales</taxon>
        <taxon>Streptomycetaceae</taxon>
        <taxon>Streptomyces</taxon>
    </lineage>
</organism>
<dbReference type="EMBL" id="PYBW01000070">
    <property type="protein sequence ID" value="PYC77244.1"/>
    <property type="molecule type" value="Genomic_DNA"/>
</dbReference>
<evidence type="ECO:0000313" key="5">
    <source>
        <dbReference type="EMBL" id="PYC77244.1"/>
    </source>
</evidence>
<dbReference type="Gene3D" id="3.40.630.190">
    <property type="entry name" value="LCP protein"/>
    <property type="match status" value="1"/>
</dbReference>
<feature type="compositionally biased region" description="Low complexity" evidence="2">
    <location>
        <begin position="343"/>
        <end position="377"/>
    </location>
</feature>
<feature type="domain" description="LytR/CpsA/Psr regulator C-terminal" evidence="4">
    <location>
        <begin position="380"/>
        <end position="466"/>
    </location>
</feature>
<dbReference type="NCBIfam" id="TIGR00350">
    <property type="entry name" value="lytR_cpsA_psr"/>
    <property type="match status" value="1"/>
</dbReference>
<reference evidence="5 6" key="1">
    <citation type="submission" date="2018-03" db="EMBL/GenBank/DDBJ databases">
        <title>Bioinformatic expansion and discovery of thiopeptide antibiotics.</title>
        <authorList>
            <person name="Schwalen C.J."/>
            <person name="Hudson G.A."/>
            <person name="Mitchell D.A."/>
        </authorList>
    </citation>
    <scope>NUCLEOTIDE SEQUENCE [LARGE SCALE GENOMIC DNA]</scope>
    <source>
        <strain evidence="5 6">ATCC 21389</strain>
    </source>
</reference>
<gene>
    <name evidence="5" type="ORF">C7C46_19965</name>
</gene>
<comment type="caution">
    <text evidence="5">The sequence shown here is derived from an EMBL/GenBank/DDBJ whole genome shotgun (WGS) entry which is preliminary data.</text>
</comment>
<feature type="non-terminal residue" evidence="5">
    <location>
        <position position="1"/>
    </location>
</feature>
<keyword evidence="6" id="KW-1185">Reference proteome</keyword>
<dbReference type="Gene3D" id="3.30.70.2390">
    <property type="match status" value="1"/>
</dbReference>